<evidence type="ECO:0000313" key="1">
    <source>
        <dbReference type="EMBL" id="KAL1258955.1"/>
    </source>
</evidence>
<keyword evidence="2" id="KW-1185">Reference proteome</keyword>
<dbReference type="EMBL" id="JAYMGO010000016">
    <property type="protein sequence ID" value="KAL1258955.1"/>
    <property type="molecule type" value="Genomic_DNA"/>
</dbReference>
<accession>A0ABR3M2Y2</accession>
<protein>
    <submittedName>
        <fullName evidence="1">Uncharacterized protein</fullName>
    </submittedName>
</protein>
<name>A0ABR3M2Y2_9TELE</name>
<reference evidence="1 2" key="1">
    <citation type="submission" date="2023-09" db="EMBL/GenBank/DDBJ databases">
        <authorList>
            <person name="Wang M."/>
        </authorList>
    </citation>
    <scope>NUCLEOTIDE SEQUENCE [LARGE SCALE GENOMIC DNA]</scope>
    <source>
        <strain evidence="1">GT-2023</strain>
        <tissue evidence="1">Liver</tissue>
    </source>
</reference>
<proteinExistence type="predicted"/>
<dbReference type="Proteomes" id="UP001558613">
    <property type="component" value="Unassembled WGS sequence"/>
</dbReference>
<comment type="caution">
    <text evidence="1">The sequence shown here is derived from an EMBL/GenBank/DDBJ whole genome shotgun (WGS) entry which is preliminary data.</text>
</comment>
<evidence type="ECO:0000313" key="2">
    <source>
        <dbReference type="Proteomes" id="UP001558613"/>
    </source>
</evidence>
<gene>
    <name evidence="1" type="ORF">QQF64_009532</name>
</gene>
<organism evidence="1 2">
    <name type="scientific">Cirrhinus molitorella</name>
    <name type="common">mud carp</name>
    <dbReference type="NCBI Taxonomy" id="172907"/>
    <lineage>
        <taxon>Eukaryota</taxon>
        <taxon>Metazoa</taxon>
        <taxon>Chordata</taxon>
        <taxon>Craniata</taxon>
        <taxon>Vertebrata</taxon>
        <taxon>Euteleostomi</taxon>
        <taxon>Actinopterygii</taxon>
        <taxon>Neopterygii</taxon>
        <taxon>Teleostei</taxon>
        <taxon>Ostariophysi</taxon>
        <taxon>Cypriniformes</taxon>
        <taxon>Cyprinidae</taxon>
        <taxon>Labeoninae</taxon>
        <taxon>Labeonini</taxon>
        <taxon>Cirrhinus</taxon>
    </lineage>
</organism>
<sequence length="160" mass="18545">MPNNLPVVPSTRSIHQVVTLTPGQIIYRHVSSLCSTKQSMECQCYNSKTFSFEVQKTACTQDESQNPSEIPWQNSDIIGQWCCVKYDEEIYPGVIQDLNETHVSVKCMHRIGVNRFFWPRQDDVLWYLHEDVIRTIPPATSVTSRHMEIDKDIWSKISNL</sequence>